<reference evidence="1 2" key="1">
    <citation type="submission" date="2013-12" db="EMBL/GenBank/DDBJ databases">
        <title>Ecological redundancy of diverse viral populations within a natural community.</title>
        <authorList>
            <person name="Gregory A.C."/>
            <person name="LaButti K."/>
            <person name="Copeland A."/>
            <person name="Woyke T."/>
            <person name="Sullivan M.B."/>
        </authorList>
    </citation>
    <scope>NUCLEOTIDE SEQUENCE [LARGE SCALE GENOMIC DNA]</scope>
    <source>
        <strain evidence="1">Syn7803US103</strain>
    </source>
</reference>
<dbReference type="Proteomes" id="UP000033008">
    <property type="component" value="Segment"/>
</dbReference>
<name>A0A0E3HCW5_9CAUD</name>
<protein>
    <submittedName>
        <fullName evidence="1">Uncharacterized protein</fullName>
    </submittedName>
</protein>
<dbReference type="OrthoDB" id="26198at10239"/>
<sequence length="434" mass="46819">MPLFTPELEFSDDYPTIEPSLKLDFANARALDPRITFTRASTATYVGRDGLIKTAGNDEARFDHDPTTGESLGLLIEESRANIYKYSNLMNPSSGSTPSNFTANAGTAPDGTNTAFKLVQKPSSDGVALQGQNFSIGAKDGPLAVFSVFAKAGEDRYLYITPYLSVSLTPPVFDLQTGTISNPDNHAAVMSPLADGWYRCSVRVRRGGFASMRWGISNVADAPISNNGILFEGDGSSGLLVWGAQYEMQTPNAVNGDSPIEIKASSVIPTSGSTVTRAADVCTITGDNFSSWYNQSEGTVFAKSSYFGLSTGSLDIIYEINDGGTANRHHLMLREADDDLRIQTRSGSVNGLQQLFSRPAENQLFSNALGYKINDCASSLDGSNPVNDNSVQIPTVDRMFIGSRLGTDFLNGHIARLTYYPKRLTNAQLQTLTQ</sequence>
<proteinExistence type="predicted"/>
<evidence type="ECO:0000313" key="1">
    <source>
        <dbReference type="EMBL" id="AIX24083.1"/>
    </source>
</evidence>
<accession>A0A0E3HCW5</accession>
<dbReference type="KEGG" id="vg:24171366"/>
<dbReference type="RefSeq" id="YP_009134170.1">
    <property type="nucleotide sequence ID" value="NC_026926.1"/>
</dbReference>
<dbReference type="EMBL" id="KJ019069">
    <property type="protein sequence ID" value="AIX24083.1"/>
    <property type="molecule type" value="Genomic_DNA"/>
</dbReference>
<organism evidence="1 2">
    <name type="scientific">Synechococcus phage ACG-2014j</name>
    <dbReference type="NCBI Taxonomy" id="1493514"/>
    <lineage>
        <taxon>Viruses</taxon>
        <taxon>Duplodnaviria</taxon>
        <taxon>Heunggongvirae</taxon>
        <taxon>Uroviricota</taxon>
        <taxon>Caudoviricetes</taxon>
        <taxon>Pantevenvirales</taxon>
        <taxon>Kyanoviridae</taxon>
        <taxon>Potamoivirus</taxon>
        <taxon>Potamoivirus tusconj</taxon>
    </lineage>
</organism>
<evidence type="ECO:0000313" key="2">
    <source>
        <dbReference type="Proteomes" id="UP000033008"/>
    </source>
</evidence>
<dbReference type="GeneID" id="24171366"/>
<gene>
    <name evidence="1" type="ORF">Syn7803US103_188</name>
</gene>